<reference evidence="1 2" key="1">
    <citation type="journal article" date="2022" name="Hortic Res">
        <title>A haplotype resolved chromosomal level avocado genome allows analysis of novel avocado genes.</title>
        <authorList>
            <person name="Nath O."/>
            <person name="Fletcher S.J."/>
            <person name="Hayward A."/>
            <person name="Shaw L.M."/>
            <person name="Masouleh A.K."/>
            <person name="Furtado A."/>
            <person name="Henry R.J."/>
            <person name="Mitter N."/>
        </authorList>
    </citation>
    <scope>NUCLEOTIDE SEQUENCE [LARGE SCALE GENOMIC DNA]</scope>
    <source>
        <strain evidence="2">cv. Hass</strain>
    </source>
</reference>
<sequence length="323" mass="37321">MGRENTSSRRICAEEVSDSSSSVIDPLSEISCNVAEEEKVPAAAPANFLREGERREREKRKRRWMSENEICLILHFNGDLDIDHLNPIYIGGEQRIIFMDSNISYNAVVEQIITETNWDEEDEYPLIRYICHSNRIFTLVDLKGDGDMRSVLRLNRERTDLVLLYLYRSLEIIERTKKHTTRCSSRTSPRARTSCRIFTEVDNERVAPEAMVCSRRNNLPVMPSIQINLNRSSPFDDHQNETTRINGDEAQTISYGDGHESIFQEDCRSDPFNLIGLNRNMHLPQQPEIASVPQEIIRQPYVYHNLLSIVPYISLRVFNGSSI</sequence>
<proteinExistence type="predicted"/>
<evidence type="ECO:0000313" key="2">
    <source>
        <dbReference type="Proteomes" id="UP001234297"/>
    </source>
</evidence>
<organism evidence="1 2">
    <name type="scientific">Persea americana</name>
    <name type="common">Avocado</name>
    <dbReference type="NCBI Taxonomy" id="3435"/>
    <lineage>
        <taxon>Eukaryota</taxon>
        <taxon>Viridiplantae</taxon>
        <taxon>Streptophyta</taxon>
        <taxon>Embryophyta</taxon>
        <taxon>Tracheophyta</taxon>
        <taxon>Spermatophyta</taxon>
        <taxon>Magnoliopsida</taxon>
        <taxon>Magnoliidae</taxon>
        <taxon>Laurales</taxon>
        <taxon>Lauraceae</taxon>
        <taxon>Persea</taxon>
    </lineage>
</organism>
<evidence type="ECO:0000313" key="1">
    <source>
        <dbReference type="EMBL" id="KAJ8644066.1"/>
    </source>
</evidence>
<dbReference type="EMBL" id="CM056810">
    <property type="protein sequence ID" value="KAJ8644066.1"/>
    <property type="molecule type" value="Genomic_DNA"/>
</dbReference>
<gene>
    <name evidence="1" type="ORF">MRB53_005814</name>
</gene>
<comment type="caution">
    <text evidence="1">The sequence shown here is derived from an EMBL/GenBank/DDBJ whole genome shotgun (WGS) entry which is preliminary data.</text>
</comment>
<accession>A0ACC2ME74</accession>
<dbReference type="Proteomes" id="UP001234297">
    <property type="component" value="Chromosome 2"/>
</dbReference>
<protein>
    <submittedName>
        <fullName evidence="1">Uncharacterized protein</fullName>
    </submittedName>
</protein>
<name>A0ACC2ME74_PERAE</name>
<keyword evidence="2" id="KW-1185">Reference proteome</keyword>